<protein>
    <submittedName>
        <fullName evidence="1">Uncharacterized protein</fullName>
    </submittedName>
</protein>
<evidence type="ECO:0000313" key="1">
    <source>
        <dbReference type="EMBL" id="KAK3275661.1"/>
    </source>
</evidence>
<evidence type="ECO:0000313" key="2">
    <source>
        <dbReference type="Proteomes" id="UP001190700"/>
    </source>
</evidence>
<dbReference type="AlphaFoldDB" id="A0AAE0GDX1"/>
<accession>A0AAE0GDX1</accession>
<organism evidence="1 2">
    <name type="scientific">Cymbomonas tetramitiformis</name>
    <dbReference type="NCBI Taxonomy" id="36881"/>
    <lineage>
        <taxon>Eukaryota</taxon>
        <taxon>Viridiplantae</taxon>
        <taxon>Chlorophyta</taxon>
        <taxon>Pyramimonadophyceae</taxon>
        <taxon>Pyramimonadales</taxon>
        <taxon>Pyramimonadaceae</taxon>
        <taxon>Cymbomonas</taxon>
    </lineage>
</organism>
<sequence length="241" mass="26633">MATLNKLTVHLVSSQGSEEVTATSEAEGTSTEEWKILRTRHYDFFHVGPLSDEAAIASSLWELVKSDLRLPATTAEFYNGGGPRASRICLQTAVTRENPVVYLLHHKPYGNTVRVGRPCPFKGRGRNGGPRAGLTVKSAIRKDRNDKLTPTQQGLALLVMQQNLLLTPEKKKHPLSVSDQPADAMRKFTEGCRECKGLTGVCELTLIRRVATVANKNKDYKKRKARKLSAHFSGKFSSFVA</sequence>
<dbReference type="Proteomes" id="UP001190700">
    <property type="component" value="Unassembled WGS sequence"/>
</dbReference>
<proteinExistence type="predicted"/>
<gene>
    <name evidence="1" type="ORF">CYMTET_16224</name>
</gene>
<reference evidence="1 2" key="1">
    <citation type="journal article" date="2015" name="Genome Biol. Evol.">
        <title>Comparative Genomics of a Bacterivorous Green Alga Reveals Evolutionary Causalities and Consequences of Phago-Mixotrophic Mode of Nutrition.</title>
        <authorList>
            <person name="Burns J.A."/>
            <person name="Paasch A."/>
            <person name="Narechania A."/>
            <person name="Kim E."/>
        </authorList>
    </citation>
    <scope>NUCLEOTIDE SEQUENCE [LARGE SCALE GENOMIC DNA]</scope>
    <source>
        <strain evidence="1 2">PLY_AMNH</strain>
    </source>
</reference>
<name>A0AAE0GDX1_9CHLO</name>
<comment type="caution">
    <text evidence="1">The sequence shown here is derived from an EMBL/GenBank/DDBJ whole genome shotgun (WGS) entry which is preliminary data.</text>
</comment>
<dbReference type="EMBL" id="LGRX02007090">
    <property type="protein sequence ID" value="KAK3275661.1"/>
    <property type="molecule type" value="Genomic_DNA"/>
</dbReference>
<keyword evidence="2" id="KW-1185">Reference proteome</keyword>